<gene>
    <name evidence="5" type="ordered locus">Trad_0362</name>
</gene>
<organism evidence="5 6">
    <name type="scientific">Truepera radiovictrix (strain DSM 17093 / CIP 108686 / LMG 22925 / RQ-24)</name>
    <dbReference type="NCBI Taxonomy" id="649638"/>
    <lineage>
        <taxon>Bacteria</taxon>
        <taxon>Thermotogati</taxon>
        <taxon>Deinococcota</taxon>
        <taxon>Deinococci</taxon>
        <taxon>Trueperales</taxon>
        <taxon>Trueperaceae</taxon>
        <taxon>Truepera</taxon>
    </lineage>
</organism>
<dbReference type="PANTHER" id="PTHR44688:SF16">
    <property type="entry name" value="DNA-BINDING TRANSCRIPTIONAL ACTIVATOR DEVR_DOSR"/>
    <property type="match status" value="1"/>
</dbReference>
<proteinExistence type="predicted"/>
<dbReference type="GO" id="GO:0003677">
    <property type="term" value="F:DNA binding"/>
    <property type="evidence" value="ECO:0007669"/>
    <property type="project" value="UniProtKB-KW"/>
</dbReference>
<keyword evidence="3" id="KW-0804">Transcription</keyword>
<dbReference type="eggNOG" id="COG2197">
    <property type="taxonomic scope" value="Bacteria"/>
</dbReference>
<dbReference type="SMART" id="SM00421">
    <property type="entry name" value="HTH_LUXR"/>
    <property type="match status" value="1"/>
</dbReference>
<evidence type="ECO:0000256" key="1">
    <source>
        <dbReference type="ARBA" id="ARBA00023015"/>
    </source>
</evidence>
<sequence>MRTRYRVLAGLEALAVGLAEGLRAFGVAIDAAARDTLLVDAPWGWAPPRLRHLCPAQMVVVSDNPCPEYRLHLLEHRPRALLHNVSIEQLAEHLQDPCLAQPSPRSSLTPAEQFTLRLLAHGRSPKQVAHHREVSEGRVKNTVSAIYQKLGLKSQAHLTLYYFGLWHVLMESGWEPPRRKRD</sequence>
<feature type="domain" description="HTH luxR-type" evidence="4">
    <location>
        <begin position="105"/>
        <end position="162"/>
    </location>
</feature>
<evidence type="ECO:0000259" key="4">
    <source>
        <dbReference type="SMART" id="SM00421"/>
    </source>
</evidence>
<evidence type="ECO:0000256" key="2">
    <source>
        <dbReference type="ARBA" id="ARBA00023125"/>
    </source>
</evidence>
<dbReference type="InterPro" id="IPR016032">
    <property type="entry name" value="Sig_transdc_resp-reg_C-effctor"/>
</dbReference>
<dbReference type="PANTHER" id="PTHR44688">
    <property type="entry name" value="DNA-BINDING TRANSCRIPTIONAL ACTIVATOR DEVR_DOSR"/>
    <property type="match status" value="1"/>
</dbReference>
<evidence type="ECO:0000313" key="6">
    <source>
        <dbReference type="Proteomes" id="UP000000379"/>
    </source>
</evidence>
<keyword evidence="6" id="KW-1185">Reference proteome</keyword>
<dbReference type="Gene3D" id="1.10.10.10">
    <property type="entry name" value="Winged helix-like DNA-binding domain superfamily/Winged helix DNA-binding domain"/>
    <property type="match status" value="1"/>
</dbReference>
<dbReference type="Proteomes" id="UP000000379">
    <property type="component" value="Chromosome"/>
</dbReference>
<reference evidence="6" key="1">
    <citation type="submission" date="2010-05" db="EMBL/GenBank/DDBJ databases">
        <title>The complete genome of Truepera radiovictris DSM 17093.</title>
        <authorList>
            <consortium name="US DOE Joint Genome Institute (JGI-PGF)"/>
            <person name="Lucas S."/>
            <person name="Copeland A."/>
            <person name="Lapidus A."/>
            <person name="Glavina del Rio T."/>
            <person name="Dalin E."/>
            <person name="Tice H."/>
            <person name="Bruce D."/>
            <person name="Goodwin L."/>
            <person name="Pitluck S."/>
            <person name="Kyrpides N."/>
            <person name="Mavromatis K."/>
            <person name="Ovchinnikova G."/>
            <person name="Munk A.C."/>
            <person name="Detter J.C."/>
            <person name="Han C."/>
            <person name="Tapia R."/>
            <person name="Land M."/>
            <person name="Hauser L."/>
            <person name="Markowitz V."/>
            <person name="Cheng J.-F."/>
            <person name="Hugenholtz P."/>
            <person name="Woyke T."/>
            <person name="Wu D."/>
            <person name="Tindall B."/>
            <person name="Pomrenke H.G."/>
            <person name="Brambilla E."/>
            <person name="Klenk H.-P."/>
            <person name="Eisen J.A."/>
        </authorList>
    </citation>
    <scope>NUCLEOTIDE SEQUENCE [LARGE SCALE GENOMIC DNA]</scope>
    <source>
        <strain evidence="6">DSM 17093 / CIP 108686 / LMG 22925 / RQ-24</strain>
    </source>
</reference>
<dbReference type="InterPro" id="IPR000792">
    <property type="entry name" value="Tscrpt_reg_LuxR_C"/>
</dbReference>
<dbReference type="Pfam" id="PF00196">
    <property type="entry name" value="GerE"/>
    <property type="match status" value="1"/>
</dbReference>
<dbReference type="RefSeq" id="WP_013176881.1">
    <property type="nucleotide sequence ID" value="NC_014221.1"/>
</dbReference>
<dbReference type="InterPro" id="IPR036388">
    <property type="entry name" value="WH-like_DNA-bd_sf"/>
</dbReference>
<keyword evidence="1" id="KW-0805">Transcription regulation</keyword>
<dbReference type="AlphaFoldDB" id="D7CRL1"/>
<dbReference type="EMBL" id="CP002049">
    <property type="protein sequence ID" value="ADI13501.1"/>
    <property type="molecule type" value="Genomic_DNA"/>
</dbReference>
<reference evidence="5 6" key="2">
    <citation type="journal article" date="2011" name="Stand. Genomic Sci.">
        <title>Complete genome sequence of Truepera radiovictrix type strain (RQ-24).</title>
        <authorList>
            <person name="Ivanova N."/>
            <person name="Rohde C."/>
            <person name="Munk C."/>
            <person name="Nolan M."/>
            <person name="Lucas S."/>
            <person name="Del Rio T.G."/>
            <person name="Tice H."/>
            <person name="Deshpande S."/>
            <person name="Cheng J.F."/>
            <person name="Tapia R."/>
            <person name="Han C."/>
            <person name="Goodwin L."/>
            <person name="Pitluck S."/>
            <person name="Liolios K."/>
            <person name="Mavromatis K."/>
            <person name="Mikhailova N."/>
            <person name="Pati A."/>
            <person name="Chen A."/>
            <person name="Palaniappan K."/>
            <person name="Land M."/>
            <person name="Hauser L."/>
            <person name="Chang Y.J."/>
            <person name="Jeffries C.D."/>
            <person name="Brambilla E."/>
            <person name="Rohde M."/>
            <person name="Goker M."/>
            <person name="Tindall B.J."/>
            <person name="Woyke T."/>
            <person name="Bristow J."/>
            <person name="Eisen J.A."/>
            <person name="Markowitz V."/>
            <person name="Hugenholtz P."/>
            <person name="Kyrpides N.C."/>
            <person name="Klenk H.P."/>
            <person name="Lapidus A."/>
        </authorList>
    </citation>
    <scope>NUCLEOTIDE SEQUENCE [LARGE SCALE GENOMIC DNA]</scope>
    <source>
        <strain evidence="6">DSM 17093 / CIP 108686 / LMG 22925 / RQ-24</strain>
    </source>
</reference>
<keyword evidence="2" id="KW-0238">DNA-binding</keyword>
<dbReference type="STRING" id="649638.Trad_0362"/>
<dbReference type="HOGENOM" id="CLU_1481360_0_0_0"/>
<accession>D7CRL1</accession>
<dbReference type="SUPFAM" id="SSF46894">
    <property type="entry name" value="C-terminal effector domain of the bipartite response regulators"/>
    <property type="match status" value="1"/>
</dbReference>
<evidence type="ECO:0000313" key="5">
    <source>
        <dbReference type="EMBL" id="ADI13501.1"/>
    </source>
</evidence>
<evidence type="ECO:0000256" key="3">
    <source>
        <dbReference type="ARBA" id="ARBA00023163"/>
    </source>
</evidence>
<dbReference type="GO" id="GO:0006355">
    <property type="term" value="P:regulation of DNA-templated transcription"/>
    <property type="evidence" value="ECO:0007669"/>
    <property type="project" value="InterPro"/>
</dbReference>
<name>D7CRL1_TRURR</name>
<protein>
    <submittedName>
        <fullName evidence="5">Transcriptional regulator, LuxR family</fullName>
    </submittedName>
</protein>
<dbReference type="OrthoDB" id="67136at2"/>
<dbReference type="KEGG" id="tra:Trad_0362"/>